<keyword evidence="3" id="KW-1185">Reference proteome</keyword>
<evidence type="ECO:0000313" key="2">
    <source>
        <dbReference type="EMBL" id="KAK5173067.1"/>
    </source>
</evidence>
<dbReference type="EMBL" id="JAVRRT010000004">
    <property type="protein sequence ID" value="KAK5173067.1"/>
    <property type="molecule type" value="Genomic_DNA"/>
</dbReference>
<dbReference type="Gene3D" id="2.60.120.620">
    <property type="entry name" value="q2cbj1_9rhob like domain"/>
    <property type="match status" value="1"/>
</dbReference>
<feature type="region of interest" description="Disordered" evidence="1">
    <location>
        <begin position="310"/>
        <end position="330"/>
    </location>
</feature>
<evidence type="ECO:0000256" key="1">
    <source>
        <dbReference type="SAM" id="MobiDB-lite"/>
    </source>
</evidence>
<evidence type="ECO:0000313" key="3">
    <source>
        <dbReference type="Proteomes" id="UP001337655"/>
    </source>
</evidence>
<dbReference type="RefSeq" id="XP_064661785.1">
    <property type="nucleotide sequence ID" value="XM_064800446.1"/>
</dbReference>
<dbReference type="SUPFAM" id="SSF51197">
    <property type="entry name" value="Clavaminate synthase-like"/>
    <property type="match status" value="1"/>
</dbReference>
<organism evidence="2 3">
    <name type="scientific">Saxophila tyrrhenica</name>
    <dbReference type="NCBI Taxonomy" id="1690608"/>
    <lineage>
        <taxon>Eukaryota</taxon>
        <taxon>Fungi</taxon>
        <taxon>Dikarya</taxon>
        <taxon>Ascomycota</taxon>
        <taxon>Pezizomycotina</taxon>
        <taxon>Dothideomycetes</taxon>
        <taxon>Dothideomycetidae</taxon>
        <taxon>Mycosphaerellales</taxon>
        <taxon>Extremaceae</taxon>
        <taxon>Saxophila</taxon>
    </lineage>
</organism>
<reference evidence="2 3" key="1">
    <citation type="submission" date="2023-08" db="EMBL/GenBank/DDBJ databases">
        <title>Black Yeasts Isolated from many extreme environments.</title>
        <authorList>
            <person name="Coleine C."/>
            <person name="Stajich J.E."/>
            <person name="Selbmann L."/>
        </authorList>
    </citation>
    <scope>NUCLEOTIDE SEQUENCE [LARGE SCALE GENOMIC DNA]</scope>
    <source>
        <strain evidence="2 3">CCFEE 5935</strain>
    </source>
</reference>
<name>A0AAV9PHB1_9PEZI</name>
<dbReference type="GeneID" id="89924536"/>
<gene>
    <name evidence="2" type="ORF">LTR77_003189</name>
</gene>
<dbReference type="AlphaFoldDB" id="A0AAV9PHB1"/>
<protein>
    <submittedName>
        <fullName evidence="2">Uncharacterized protein</fullName>
    </submittedName>
</protein>
<sequence>MAYQQITQDDVDHFMKHGWIKLSNCFTQQQVDDLAGNLWTRLGMDPNDKSTWHSERLNLPMHNEFDASKFAPKAWTAICDLLGGEDKIADYNRTWNDGFIVNFGTPEGAGKDIGGRDLKGWHVDGDFFVHYLDSPEQGLLVIPLFTDIQPQAGGTMICPPAIPKIANHLYQHPEGVSPMMDPRAEVPNFDRPVNLDFFNNMAKSMPEDAFVEATGKVGDVYLLHPLMLHSHSNNKLRNLRVITNPPVSLKEPFFQDPSNYSVVEKKTLAELGKEDLGDWKITENRDRLVPARLKRQQKMKEEELKRLEELKAKGQVAMDAQPGQQETKVA</sequence>
<dbReference type="Proteomes" id="UP001337655">
    <property type="component" value="Unassembled WGS sequence"/>
</dbReference>
<proteinExistence type="predicted"/>
<comment type="caution">
    <text evidence="2">The sequence shown here is derived from an EMBL/GenBank/DDBJ whole genome shotgun (WGS) entry which is preliminary data.</text>
</comment>
<accession>A0AAV9PHB1</accession>